<dbReference type="InterPro" id="IPR025714">
    <property type="entry name" value="Methyltranfer_dom"/>
</dbReference>
<sequence>MSILDVGCGPGTITIDLATRVPRGHVIGVDQVPEPLEAAMKLAIDTGIVNASFQQGDALNLPFPDGSFDVMHAHQLVQHIPDPVHALREMRRVARPGGLVAVRESDSSSAAWFPNNPGLQGFRDLCPRVARFNKWDMDAGRKLVSLALQAGFSRENINASAGAWCYSSPEERAHWAELLTGAMVHGSIGRSAIQEGIATQGDVEHIVEGLRIWGAEEDAWYAVLHGEVICHV</sequence>
<evidence type="ECO:0000313" key="2">
    <source>
        <dbReference type="EMBL" id="EMD41325.1"/>
    </source>
</evidence>
<dbReference type="PANTHER" id="PTHR43591:SF24">
    <property type="entry name" value="2-METHOXY-6-POLYPRENYL-1,4-BENZOQUINOL METHYLASE, MITOCHONDRIAL"/>
    <property type="match status" value="1"/>
</dbReference>
<accession>M2RA78</accession>
<proteinExistence type="predicted"/>
<evidence type="ECO:0000259" key="1">
    <source>
        <dbReference type="Pfam" id="PF13847"/>
    </source>
</evidence>
<reference evidence="2 3" key="1">
    <citation type="journal article" date="2012" name="Proc. Natl. Acad. Sci. U.S.A.">
        <title>Comparative genomics of Ceriporiopsis subvermispora and Phanerochaete chrysosporium provide insight into selective ligninolysis.</title>
        <authorList>
            <person name="Fernandez-Fueyo E."/>
            <person name="Ruiz-Duenas F.J."/>
            <person name="Ferreira P."/>
            <person name="Floudas D."/>
            <person name="Hibbett D.S."/>
            <person name="Canessa P."/>
            <person name="Larrondo L.F."/>
            <person name="James T.Y."/>
            <person name="Seelenfreund D."/>
            <person name="Lobos S."/>
            <person name="Polanco R."/>
            <person name="Tello M."/>
            <person name="Honda Y."/>
            <person name="Watanabe T."/>
            <person name="Watanabe T."/>
            <person name="Ryu J.S."/>
            <person name="Kubicek C.P."/>
            <person name="Schmoll M."/>
            <person name="Gaskell J."/>
            <person name="Hammel K.E."/>
            <person name="St John F.J."/>
            <person name="Vanden Wymelenberg A."/>
            <person name="Sabat G."/>
            <person name="Splinter BonDurant S."/>
            <person name="Syed K."/>
            <person name="Yadav J.S."/>
            <person name="Doddapaneni H."/>
            <person name="Subramanian V."/>
            <person name="Lavin J.L."/>
            <person name="Oguiza J.A."/>
            <person name="Perez G."/>
            <person name="Pisabarro A.G."/>
            <person name="Ramirez L."/>
            <person name="Santoyo F."/>
            <person name="Master E."/>
            <person name="Coutinho P.M."/>
            <person name="Henrissat B."/>
            <person name="Lombard V."/>
            <person name="Magnuson J.K."/>
            <person name="Kuees U."/>
            <person name="Hori C."/>
            <person name="Igarashi K."/>
            <person name="Samejima M."/>
            <person name="Held B.W."/>
            <person name="Barry K.W."/>
            <person name="LaButti K.M."/>
            <person name="Lapidus A."/>
            <person name="Lindquist E.A."/>
            <person name="Lucas S.M."/>
            <person name="Riley R."/>
            <person name="Salamov A.A."/>
            <person name="Hoffmeister D."/>
            <person name="Schwenk D."/>
            <person name="Hadar Y."/>
            <person name="Yarden O."/>
            <person name="de Vries R.P."/>
            <person name="Wiebenga A."/>
            <person name="Stenlid J."/>
            <person name="Eastwood D."/>
            <person name="Grigoriev I.V."/>
            <person name="Berka R.M."/>
            <person name="Blanchette R.A."/>
            <person name="Kersten P."/>
            <person name="Martinez A.T."/>
            <person name="Vicuna R."/>
            <person name="Cullen D."/>
        </authorList>
    </citation>
    <scope>NUCLEOTIDE SEQUENCE [LARGE SCALE GENOMIC DNA]</scope>
    <source>
        <strain evidence="2 3">B</strain>
    </source>
</reference>
<dbReference type="InterPro" id="IPR029063">
    <property type="entry name" value="SAM-dependent_MTases_sf"/>
</dbReference>
<dbReference type="STRING" id="914234.M2RA78"/>
<gene>
    <name evidence="2" type="ORF">CERSUDRAFT_109925</name>
</gene>
<dbReference type="Proteomes" id="UP000016930">
    <property type="component" value="Unassembled WGS sequence"/>
</dbReference>
<dbReference type="PANTHER" id="PTHR43591">
    <property type="entry name" value="METHYLTRANSFERASE"/>
    <property type="match status" value="1"/>
</dbReference>
<dbReference type="CDD" id="cd02440">
    <property type="entry name" value="AdoMet_MTases"/>
    <property type="match status" value="1"/>
</dbReference>
<keyword evidence="3" id="KW-1185">Reference proteome</keyword>
<organism evidence="2 3">
    <name type="scientific">Ceriporiopsis subvermispora (strain B)</name>
    <name type="common">White-rot fungus</name>
    <name type="synonym">Gelatoporia subvermispora</name>
    <dbReference type="NCBI Taxonomy" id="914234"/>
    <lineage>
        <taxon>Eukaryota</taxon>
        <taxon>Fungi</taxon>
        <taxon>Dikarya</taxon>
        <taxon>Basidiomycota</taxon>
        <taxon>Agaricomycotina</taxon>
        <taxon>Agaricomycetes</taxon>
        <taxon>Polyporales</taxon>
        <taxon>Gelatoporiaceae</taxon>
        <taxon>Gelatoporia</taxon>
    </lineage>
</organism>
<dbReference type="GO" id="GO:0008168">
    <property type="term" value="F:methyltransferase activity"/>
    <property type="evidence" value="ECO:0007669"/>
    <property type="project" value="TreeGrafter"/>
</dbReference>
<evidence type="ECO:0000313" key="3">
    <source>
        <dbReference type="Proteomes" id="UP000016930"/>
    </source>
</evidence>
<dbReference type="HOGENOM" id="CLU_057148_1_0_1"/>
<feature type="domain" description="Methyltransferase" evidence="1">
    <location>
        <begin position="1"/>
        <end position="114"/>
    </location>
</feature>
<dbReference type="OrthoDB" id="10017101at2759"/>
<name>M2RA78_CERS8</name>
<dbReference type="Pfam" id="PF13847">
    <property type="entry name" value="Methyltransf_31"/>
    <property type="match status" value="1"/>
</dbReference>
<dbReference type="EMBL" id="KB445791">
    <property type="protein sequence ID" value="EMD41325.1"/>
    <property type="molecule type" value="Genomic_DNA"/>
</dbReference>
<dbReference type="SUPFAM" id="SSF53335">
    <property type="entry name" value="S-adenosyl-L-methionine-dependent methyltransferases"/>
    <property type="match status" value="1"/>
</dbReference>
<protein>
    <recommendedName>
        <fullName evidence="1">Methyltransferase domain-containing protein</fullName>
    </recommendedName>
</protein>
<dbReference type="Gene3D" id="3.40.50.150">
    <property type="entry name" value="Vaccinia Virus protein VP39"/>
    <property type="match status" value="1"/>
</dbReference>
<dbReference type="AlphaFoldDB" id="M2RA78"/>